<evidence type="ECO:0000256" key="7">
    <source>
        <dbReference type="ARBA" id="ARBA00023114"/>
    </source>
</evidence>
<evidence type="ECO:0000256" key="10">
    <source>
        <dbReference type="RuleBase" id="RU000469"/>
    </source>
</evidence>
<keyword evidence="6" id="KW-0732">Signal</keyword>
<dbReference type="SUPFAM" id="SSF56935">
    <property type="entry name" value="Porins"/>
    <property type="match status" value="1"/>
</dbReference>
<dbReference type="Pfam" id="PF00267">
    <property type="entry name" value="Porin_1"/>
    <property type="match status" value="1"/>
</dbReference>
<evidence type="ECO:0000256" key="4">
    <source>
        <dbReference type="ARBA" id="ARBA00022452"/>
    </source>
</evidence>
<keyword evidence="3 10" id="KW-0813">Transport</keyword>
<evidence type="ECO:0000256" key="6">
    <source>
        <dbReference type="ARBA" id="ARBA00022729"/>
    </source>
</evidence>
<keyword evidence="4" id="KW-1134">Transmembrane beta strand</keyword>
<evidence type="ECO:0000313" key="12">
    <source>
        <dbReference type="Proteomes" id="UP000251088"/>
    </source>
</evidence>
<comment type="subcellular location">
    <subcellularLocation>
        <location evidence="1 10">Cell outer membrane</location>
        <topology evidence="1 10">Multi-pass membrane protein</topology>
    </subcellularLocation>
</comment>
<dbReference type="PANTHER" id="PTHR34501:SF1">
    <property type="entry name" value="OUTER MEMBRANE PORIN C"/>
    <property type="match status" value="1"/>
</dbReference>
<keyword evidence="5 10" id="KW-0812">Transmembrane</keyword>
<keyword evidence="9 10" id="KW-0998">Cell outer membrane</keyword>
<dbReference type="Gene3D" id="2.40.160.10">
    <property type="entry name" value="Porin"/>
    <property type="match status" value="1"/>
</dbReference>
<dbReference type="GO" id="GO:0009279">
    <property type="term" value="C:cell outer membrane"/>
    <property type="evidence" value="ECO:0007669"/>
    <property type="project" value="UniProtKB-SubCell"/>
</dbReference>
<evidence type="ECO:0000256" key="2">
    <source>
        <dbReference type="ARBA" id="ARBA00007539"/>
    </source>
</evidence>
<evidence type="ECO:0000256" key="5">
    <source>
        <dbReference type="ARBA" id="ARBA00022692"/>
    </source>
</evidence>
<dbReference type="AlphaFoldDB" id="A0A2X1Q6U4"/>
<dbReference type="InterPro" id="IPR023614">
    <property type="entry name" value="Porin_dom_sf"/>
</dbReference>
<comment type="similarity">
    <text evidence="2 10">Belongs to the Gram-negative porin family.</text>
</comment>
<organism evidence="11 12">
    <name type="scientific">Klebsiella pneumoniae</name>
    <dbReference type="NCBI Taxonomy" id="573"/>
    <lineage>
        <taxon>Bacteria</taxon>
        <taxon>Pseudomonadati</taxon>
        <taxon>Pseudomonadota</taxon>
        <taxon>Gammaproteobacteria</taxon>
        <taxon>Enterobacterales</taxon>
        <taxon>Enterobacteriaceae</taxon>
        <taxon>Klebsiella/Raoultella group</taxon>
        <taxon>Klebsiella</taxon>
        <taxon>Klebsiella pneumoniae complex</taxon>
    </lineage>
</organism>
<gene>
    <name evidence="11" type="primary">ompC_2</name>
    <name evidence="11" type="ORF">NCTC9128_06297</name>
</gene>
<name>A0A2X1Q6U4_KLEPN</name>
<keyword evidence="7 10" id="KW-0626">Porin</keyword>
<evidence type="ECO:0000313" key="11">
    <source>
        <dbReference type="EMBL" id="SQC40303.1"/>
    </source>
</evidence>
<evidence type="ECO:0000256" key="8">
    <source>
        <dbReference type="ARBA" id="ARBA00023136"/>
    </source>
</evidence>
<sequence length="86" mass="9815">MVAQYQFDFGLRPSVAYLQSKGKDLERGYGDQDILKYVDVGATYYFNKNMSTYVDYKINLLDDNSFTRNAGISTDDVVALGLVYQF</sequence>
<dbReference type="InterPro" id="IPR050298">
    <property type="entry name" value="Gram-neg_bact_OMP"/>
</dbReference>
<protein>
    <submittedName>
        <fullName evidence="11">Outer membrane protein C</fullName>
    </submittedName>
</protein>
<dbReference type="GO" id="GO:0034220">
    <property type="term" value="P:monoatomic ion transmembrane transport"/>
    <property type="evidence" value="ECO:0007669"/>
    <property type="project" value="InterPro"/>
</dbReference>
<evidence type="ECO:0000256" key="3">
    <source>
        <dbReference type="ARBA" id="ARBA00022448"/>
    </source>
</evidence>
<dbReference type="PANTHER" id="PTHR34501">
    <property type="entry name" value="PROTEIN YDDL-RELATED"/>
    <property type="match status" value="1"/>
</dbReference>
<proteinExistence type="inferred from homology"/>
<dbReference type="PROSITE" id="PS00576">
    <property type="entry name" value="GRAM_NEG_PORIN"/>
    <property type="match status" value="1"/>
</dbReference>
<dbReference type="GO" id="GO:0015288">
    <property type="term" value="F:porin activity"/>
    <property type="evidence" value="ECO:0007669"/>
    <property type="project" value="UniProtKB-KW"/>
</dbReference>
<keyword evidence="10" id="KW-0406">Ion transport</keyword>
<comment type="subunit">
    <text evidence="10">Homotrimer.</text>
</comment>
<evidence type="ECO:0000256" key="9">
    <source>
        <dbReference type="ARBA" id="ARBA00023237"/>
    </source>
</evidence>
<dbReference type="GO" id="GO:0046930">
    <property type="term" value="C:pore complex"/>
    <property type="evidence" value="ECO:0007669"/>
    <property type="project" value="UniProtKB-KW"/>
</dbReference>
<reference evidence="11 12" key="1">
    <citation type="submission" date="2018-06" db="EMBL/GenBank/DDBJ databases">
        <authorList>
            <consortium name="Pathogen Informatics"/>
            <person name="Doyle S."/>
        </authorList>
    </citation>
    <scope>NUCLEOTIDE SEQUENCE [LARGE SCALE GENOMIC DNA]</scope>
    <source>
        <strain evidence="11 12">NCTC9128</strain>
    </source>
</reference>
<dbReference type="InterPro" id="IPR013793">
    <property type="entry name" value="Porin_Gram-ve_CS"/>
</dbReference>
<dbReference type="InterPro" id="IPR001702">
    <property type="entry name" value="Porin_Gram-ve"/>
</dbReference>
<accession>A0A2X1Q6U4</accession>
<evidence type="ECO:0000256" key="1">
    <source>
        <dbReference type="ARBA" id="ARBA00004571"/>
    </source>
</evidence>
<dbReference type="Proteomes" id="UP000251088">
    <property type="component" value="Unassembled WGS sequence"/>
</dbReference>
<keyword evidence="8 10" id="KW-0472">Membrane</keyword>
<dbReference type="EMBL" id="UAWN01000015">
    <property type="protein sequence ID" value="SQC40303.1"/>
    <property type="molecule type" value="Genomic_DNA"/>
</dbReference>